<feature type="binding site" evidence="9">
    <location>
        <position position="37"/>
    </location>
    <ligand>
        <name>ATP</name>
        <dbReference type="ChEBI" id="CHEBI:30616"/>
    </ligand>
</feature>
<dbReference type="InterPro" id="IPR053235">
    <property type="entry name" value="Ser_Thr_kinase"/>
</dbReference>
<sequence length="215" mass="24365">MRPLENVQQLGNCIGKGQFASVYRALNLQTGQVVAIKRAGLSGLNRKDVDDLMVGEQNVSRWMVLNAFPLEVDLLKSLSHPGIVKYEGCLCTSEYLYIILEYVFSLQRGRPPGKFLFARPRSKGARLSRMIKRLATQHPQSFRQLPGTAGGFLHGEDTRGTRLPPQQEGRALRSQGGEHPYHQERQRKIVGFRRFSQLAARRFRERVGGRHALLE</sequence>
<evidence type="ECO:0000256" key="4">
    <source>
        <dbReference type="ARBA" id="ARBA00022741"/>
    </source>
</evidence>
<evidence type="ECO:0000256" key="3">
    <source>
        <dbReference type="ARBA" id="ARBA00022679"/>
    </source>
</evidence>
<organism evidence="12 13">
    <name type="scientific">Olpidium bornovanus</name>
    <dbReference type="NCBI Taxonomy" id="278681"/>
    <lineage>
        <taxon>Eukaryota</taxon>
        <taxon>Fungi</taxon>
        <taxon>Fungi incertae sedis</taxon>
        <taxon>Olpidiomycota</taxon>
        <taxon>Olpidiomycotina</taxon>
        <taxon>Olpidiomycetes</taxon>
        <taxon>Olpidiales</taxon>
        <taxon>Olpidiaceae</taxon>
        <taxon>Olpidium</taxon>
    </lineage>
</organism>
<dbReference type="GO" id="GO:0005737">
    <property type="term" value="C:cytoplasm"/>
    <property type="evidence" value="ECO:0007669"/>
    <property type="project" value="TreeGrafter"/>
</dbReference>
<dbReference type="Gene3D" id="3.30.200.20">
    <property type="entry name" value="Phosphorylase Kinase, domain 1"/>
    <property type="match status" value="1"/>
</dbReference>
<feature type="domain" description="Protein kinase" evidence="11">
    <location>
        <begin position="8"/>
        <end position="215"/>
    </location>
</feature>
<keyword evidence="6 9" id="KW-0067">ATP-binding</keyword>
<dbReference type="PANTHER" id="PTHR24361">
    <property type="entry name" value="MITOGEN-ACTIVATED KINASE KINASE KINASE"/>
    <property type="match status" value="1"/>
</dbReference>
<evidence type="ECO:0000313" key="13">
    <source>
        <dbReference type="Proteomes" id="UP000673691"/>
    </source>
</evidence>
<evidence type="ECO:0000256" key="8">
    <source>
        <dbReference type="ARBA" id="ARBA00048679"/>
    </source>
</evidence>
<keyword evidence="3" id="KW-0808">Transferase</keyword>
<dbReference type="GO" id="GO:0004674">
    <property type="term" value="F:protein serine/threonine kinase activity"/>
    <property type="evidence" value="ECO:0007669"/>
    <property type="project" value="UniProtKB-KW"/>
</dbReference>
<dbReference type="SUPFAM" id="SSF56112">
    <property type="entry name" value="Protein kinase-like (PK-like)"/>
    <property type="match status" value="1"/>
</dbReference>
<name>A0A8H7ZQ91_9FUNG</name>
<dbReference type="PROSITE" id="PS50011">
    <property type="entry name" value="PROTEIN_KINASE_DOM"/>
    <property type="match status" value="1"/>
</dbReference>
<gene>
    <name evidence="12" type="ORF">BJ554DRAFT_2940</name>
</gene>
<comment type="catalytic activity">
    <reaction evidence="8">
        <text>L-seryl-[protein] + ATP = O-phospho-L-seryl-[protein] + ADP + H(+)</text>
        <dbReference type="Rhea" id="RHEA:17989"/>
        <dbReference type="Rhea" id="RHEA-COMP:9863"/>
        <dbReference type="Rhea" id="RHEA-COMP:11604"/>
        <dbReference type="ChEBI" id="CHEBI:15378"/>
        <dbReference type="ChEBI" id="CHEBI:29999"/>
        <dbReference type="ChEBI" id="CHEBI:30616"/>
        <dbReference type="ChEBI" id="CHEBI:83421"/>
        <dbReference type="ChEBI" id="CHEBI:456216"/>
        <dbReference type="EC" id="2.7.11.1"/>
    </reaction>
</comment>
<dbReference type="InterPro" id="IPR017441">
    <property type="entry name" value="Protein_kinase_ATP_BS"/>
</dbReference>
<evidence type="ECO:0000256" key="1">
    <source>
        <dbReference type="ARBA" id="ARBA00012513"/>
    </source>
</evidence>
<keyword evidence="5" id="KW-0418">Kinase</keyword>
<feature type="region of interest" description="Disordered" evidence="10">
    <location>
        <begin position="148"/>
        <end position="185"/>
    </location>
</feature>
<reference evidence="12 13" key="1">
    <citation type="journal article" name="Sci. Rep.">
        <title>Genome-scale phylogenetic analyses confirm Olpidium as the closest living zoosporic fungus to the non-flagellated, terrestrial fungi.</title>
        <authorList>
            <person name="Chang Y."/>
            <person name="Rochon D."/>
            <person name="Sekimoto S."/>
            <person name="Wang Y."/>
            <person name="Chovatia M."/>
            <person name="Sandor L."/>
            <person name="Salamov A."/>
            <person name="Grigoriev I.V."/>
            <person name="Stajich J.E."/>
            <person name="Spatafora J.W."/>
        </authorList>
    </citation>
    <scope>NUCLEOTIDE SEQUENCE [LARGE SCALE GENOMIC DNA]</scope>
    <source>
        <strain evidence="12">S191</strain>
    </source>
</reference>
<evidence type="ECO:0000256" key="9">
    <source>
        <dbReference type="PROSITE-ProRule" id="PRU10141"/>
    </source>
</evidence>
<comment type="caution">
    <text evidence="12">The sequence shown here is derived from an EMBL/GenBank/DDBJ whole genome shotgun (WGS) entry which is preliminary data.</text>
</comment>
<dbReference type="EMBL" id="JAEFCI010010585">
    <property type="protein sequence ID" value="KAG5457127.1"/>
    <property type="molecule type" value="Genomic_DNA"/>
</dbReference>
<dbReference type="OrthoDB" id="8693905at2759"/>
<dbReference type="SMART" id="SM00220">
    <property type="entry name" value="S_TKc"/>
    <property type="match status" value="1"/>
</dbReference>
<dbReference type="Pfam" id="PF00069">
    <property type="entry name" value="Pkinase"/>
    <property type="match status" value="1"/>
</dbReference>
<dbReference type="InterPro" id="IPR000719">
    <property type="entry name" value="Prot_kinase_dom"/>
</dbReference>
<evidence type="ECO:0000256" key="10">
    <source>
        <dbReference type="SAM" id="MobiDB-lite"/>
    </source>
</evidence>
<dbReference type="InterPro" id="IPR011009">
    <property type="entry name" value="Kinase-like_dom_sf"/>
</dbReference>
<evidence type="ECO:0000256" key="2">
    <source>
        <dbReference type="ARBA" id="ARBA00022527"/>
    </source>
</evidence>
<evidence type="ECO:0000256" key="7">
    <source>
        <dbReference type="ARBA" id="ARBA00047899"/>
    </source>
</evidence>
<keyword evidence="2" id="KW-0723">Serine/threonine-protein kinase</keyword>
<protein>
    <recommendedName>
        <fullName evidence="1">non-specific serine/threonine protein kinase</fullName>
        <ecNumber evidence="1">2.7.11.1</ecNumber>
    </recommendedName>
</protein>
<comment type="catalytic activity">
    <reaction evidence="7">
        <text>L-threonyl-[protein] + ATP = O-phospho-L-threonyl-[protein] + ADP + H(+)</text>
        <dbReference type="Rhea" id="RHEA:46608"/>
        <dbReference type="Rhea" id="RHEA-COMP:11060"/>
        <dbReference type="Rhea" id="RHEA-COMP:11605"/>
        <dbReference type="ChEBI" id="CHEBI:15378"/>
        <dbReference type="ChEBI" id="CHEBI:30013"/>
        <dbReference type="ChEBI" id="CHEBI:30616"/>
        <dbReference type="ChEBI" id="CHEBI:61977"/>
        <dbReference type="ChEBI" id="CHEBI:456216"/>
        <dbReference type="EC" id="2.7.11.1"/>
    </reaction>
</comment>
<accession>A0A8H7ZQ91</accession>
<dbReference type="AlphaFoldDB" id="A0A8H7ZQ91"/>
<evidence type="ECO:0000256" key="6">
    <source>
        <dbReference type="ARBA" id="ARBA00022840"/>
    </source>
</evidence>
<keyword evidence="4 9" id="KW-0547">Nucleotide-binding</keyword>
<evidence type="ECO:0000259" key="11">
    <source>
        <dbReference type="PROSITE" id="PS50011"/>
    </source>
</evidence>
<keyword evidence="13" id="KW-1185">Reference proteome</keyword>
<evidence type="ECO:0000313" key="12">
    <source>
        <dbReference type="EMBL" id="KAG5457127.1"/>
    </source>
</evidence>
<dbReference type="PROSITE" id="PS00107">
    <property type="entry name" value="PROTEIN_KINASE_ATP"/>
    <property type="match status" value="1"/>
</dbReference>
<evidence type="ECO:0000256" key="5">
    <source>
        <dbReference type="ARBA" id="ARBA00022777"/>
    </source>
</evidence>
<dbReference type="Proteomes" id="UP000673691">
    <property type="component" value="Unassembled WGS sequence"/>
</dbReference>
<dbReference type="PANTHER" id="PTHR24361:SF433">
    <property type="entry name" value="PROTEIN KINASE DOMAIN-CONTAINING PROTEIN"/>
    <property type="match status" value="1"/>
</dbReference>
<proteinExistence type="predicted"/>
<dbReference type="GO" id="GO:0005524">
    <property type="term" value="F:ATP binding"/>
    <property type="evidence" value="ECO:0007669"/>
    <property type="project" value="UniProtKB-UniRule"/>
</dbReference>
<dbReference type="EC" id="2.7.11.1" evidence="1"/>